<evidence type="ECO:0000313" key="2">
    <source>
        <dbReference type="EMBL" id="CCO10217.2"/>
    </source>
</evidence>
<feature type="domain" description="Nudix hydrolase" evidence="1">
    <location>
        <begin position="46"/>
        <end position="186"/>
    </location>
</feature>
<dbReference type="eggNOG" id="COG4111">
    <property type="taxonomic scope" value="Bacteria"/>
</dbReference>
<dbReference type="InterPro" id="IPR000086">
    <property type="entry name" value="NUDIX_hydrolase_dom"/>
</dbReference>
<keyword evidence="3" id="KW-1185">Reference proteome</keyword>
<keyword evidence="2" id="KW-0378">Hydrolase</keyword>
<dbReference type="InterPro" id="IPR036388">
    <property type="entry name" value="WH-like_DNA-bd_sf"/>
</dbReference>
<accession>K8E2E9</accession>
<dbReference type="KEGG" id="cml:BN424_753"/>
<dbReference type="SUPFAM" id="SSF55811">
    <property type="entry name" value="Nudix"/>
    <property type="match status" value="1"/>
</dbReference>
<dbReference type="InterPro" id="IPR015797">
    <property type="entry name" value="NUDIX_hydrolase-like_dom_sf"/>
</dbReference>
<dbReference type="Gene3D" id="1.10.287.1030">
    <property type="entry name" value="Nudix-associated domain"/>
    <property type="match status" value="1"/>
</dbReference>
<dbReference type="EMBL" id="HE999757">
    <property type="protein sequence ID" value="CCO10217.2"/>
    <property type="molecule type" value="Genomic_DNA"/>
</dbReference>
<dbReference type="SUPFAM" id="SSF46785">
    <property type="entry name" value="Winged helix' DNA-binding domain"/>
    <property type="match status" value="1"/>
</dbReference>
<sequence length="288" mass="33499">MKRKIKFKIEEVNLMKFENKKEEKKYYETVASEEEFLKWYKAQDLPKYETPSVTVDNVMFCYNREEDQLKMLLIKRKAHPFKDSWALPGGFVNPTESTNESCLRETQEETGVKLTELNIEQLYTFSTPNRDPRGWVITTSYIAFLNQEVLTAGDYASDVKWFNIDIEGDLVMLTEGDIVIQLDIQKEATLVSSQERLAFDHGEIISTAFKRIRGKMYSQPRVLTILGESFTITEARKVFAKFLGLDYKKIDHSNFKKDLLKFVKEVDERPTGVGRPSKFYAVDSPYLT</sequence>
<dbReference type="Pfam" id="PF00293">
    <property type="entry name" value="NUDIX"/>
    <property type="match status" value="1"/>
</dbReference>
<dbReference type="Proteomes" id="UP000000212">
    <property type="component" value="Chromosome"/>
</dbReference>
<dbReference type="PROSITE" id="PS51462">
    <property type="entry name" value="NUDIX"/>
    <property type="match status" value="1"/>
</dbReference>
<dbReference type="EC" id="3.6.1.13" evidence="2"/>
<gene>
    <name evidence="2" type="ORF">BN424_753</name>
</gene>
<proteinExistence type="predicted"/>
<protein>
    <submittedName>
        <fullName evidence="2">NUDIX domain protein</fullName>
        <ecNumber evidence="2">3.6.1.13</ecNumber>
    </submittedName>
</protein>
<dbReference type="InterPro" id="IPR054105">
    <property type="entry name" value="WHD_NrtR"/>
</dbReference>
<dbReference type="HOGENOM" id="CLU_037162_3_0_9"/>
<dbReference type="PANTHER" id="PTHR43736:SF4">
    <property type="entry name" value="SLR1690 PROTEIN"/>
    <property type="match status" value="1"/>
</dbReference>
<evidence type="ECO:0000259" key="1">
    <source>
        <dbReference type="PROSITE" id="PS51462"/>
    </source>
</evidence>
<reference evidence="3" key="1">
    <citation type="journal article" date="2013" name="Genome Announc.">
        <title>Complete Chromosome Sequence of Carnobacterium maltaromaticum LMA 28.</title>
        <authorList>
            <person name="Cailliez-Grimal C."/>
            <person name="Chaillou S."/>
            <person name="Anba-Mondoloni J."/>
            <person name="Loux V."/>
            <person name="Afzal M.I."/>
            <person name="Rahman A."/>
            <person name="Kergourlay G."/>
            <person name="Champomier-Verges M.C."/>
            <person name="Zagorec M."/>
            <person name="Dalgaard P."/>
            <person name="Leisner J.J."/>
            <person name="Prevost H."/>
            <person name="Revol-Junelles A.M."/>
            <person name="Borges F."/>
        </authorList>
    </citation>
    <scope>NUCLEOTIDE SEQUENCE</scope>
    <source>
        <strain evidence="3">LMA28</strain>
    </source>
</reference>
<dbReference type="GO" id="GO:0047631">
    <property type="term" value="F:ADP-ribose diphosphatase activity"/>
    <property type="evidence" value="ECO:0007669"/>
    <property type="project" value="UniProtKB-EC"/>
</dbReference>
<dbReference type="CDD" id="cd18873">
    <property type="entry name" value="NUDIX_NadM_like"/>
    <property type="match status" value="1"/>
</dbReference>
<dbReference type="AlphaFoldDB" id="K8E2E9"/>
<dbReference type="PANTHER" id="PTHR43736">
    <property type="entry name" value="ADP-RIBOSE PYROPHOSPHATASE"/>
    <property type="match status" value="1"/>
</dbReference>
<dbReference type="Pfam" id="PF21906">
    <property type="entry name" value="WHD_NrtR"/>
    <property type="match status" value="1"/>
</dbReference>
<dbReference type="Gene3D" id="3.90.79.10">
    <property type="entry name" value="Nucleoside Triphosphate Pyrophosphohydrolase"/>
    <property type="match status" value="1"/>
</dbReference>
<evidence type="ECO:0000313" key="3">
    <source>
        <dbReference type="Proteomes" id="UP000000212"/>
    </source>
</evidence>
<dbReference type="Gene3D" id="1.10.10.10">
    <property type="entry name" value="Winged helix-like DNA-binding domain superfamily/Winged helix DNA-binding domain"/>
    <property type="match status" value="1"/>
</dbReference>
<organism evidence="2 3">
    <name type="scientific">Carnobacterium maltaromaticum LMA28</name>
    <dbReference type="NCBI Taxonomy" id="1234679"/>
    <lineage>
        <taxon>Bacteria</taxon>
        <taxon>Bacillati</taxon>
        <taxon>Bacillota</taxon>
        <taxon>Bacilli</taxon>
        <taxon>Lactobacillales</taxon>
        <taxon>Carnobacteriaceae</taxon>
        <taxon>Carnobacterium</taxon>
    </lineage>
</organism>
<name>K8E2E9_CARML</name>
<dbReference type="STRING" id="1234679.BN424_753"/>
<dbReference type="InterPro" id="IPR036390">
    <property type="entry name" value="WH_DNA-bd_sf"/>
</dbReference>
<dbReference type="eggNOG" id="COG1051">
    <property type="taxonomic scope" value="Bacteria"/>
</dbReference>